<dbReference type="Gene3D" id="3.40.50.300">
    <property type="entry name" value="P-loop containing nucleotide triphosphate hydrolases"/>
    <property type="match status" value="1"/>
</dbReference>
<name>A0AAD5CVF2_AMBAR</name>
<dbReference type="Pfam" id="PF00009">
    <property type="entry name" value="GTP_EFTU"/>
    <property type="match status" value="1"/>
</dbReference>
<evidence type="ECO:0000256" key="2">
    <source>
        <dbReference type="ARBA" id="ARBA00023134"/>
    </source>
</evidence>
<comment type="caution">
    <text evidence="4">The sequence shown here is derived from an EMBL/GenBank/DDBJ whole genome shotgun (WGS) entry which is preliminary data.</text>
</comment>
<sequence length="159" mass="17878">MGKSSVVGCMASKLVCGKNDGFFENVKKTVSEFENLSTCKSSESYFTFIDSPGNSQFIKSVIARTFMADTALLVLDSTTRSPSKDPLDHSWLAFSLGIKQIICYLNKMDATSPTYSKERSDLLKRDVSSHLDQVGYIPRISYSSLYRLQMVIMWVRGQR</sequence>
<dbReference type="AlphaFoldDB" id="A0AAD5CVF2"/>
<dbReference type="Proteomes" id="UP001206925">
    <property type="component" value="Unassembled WGS sequence"/>
</dbReference>
<gene>
    <name evidence="4" type="ORF">M8C21_003470</name>
</gene>
<protein>
    <recommendedName>
        <fullName evidence="3">Tr-type G domain-containing protein</fullName>
    </recommendedName>
</protein>
<evidence type="ECO:0000256" key="1">
    <source>
        <dbReference type="ARBA" id="ARBA00022741"/>
    </source>
</evidence>
<dbReference type="InterPro" id="IPR027417">
    <property type="entry name" value="P-loop_NTPase"/>
</dbReference>
<dbReference type="PANTHER" id="PTHR23115">
    <property type="entry name" value="TRANSLATION FACTOR"/>
    <property type="match status" value="1"/>
</dbReference>
<accession>A0AAD5CVF2</accession>
<dbReference type="InterPro" id="IPR000795">
    <property type="entry name" value="T_Tr_GTP-bd_dom"/>
</dbReference>
<keyword evidence="2" id="KW-0342">GTP-binding</keyword>
<evidence type="ECO:0000313" key="5">
    <source>
        <dbReference type="Proteomes" id="UP001206925"/>
    </source>
</evidence>
<organism evidence="4 5">
    <name type="scientific">Ambrosia artemisiifolia</name>
    <name type="common">Common ragweed</name>
    <dbReference type="NCBI Taxonomy" id="4212"/>
    <lineage>
        <taxon>Eukaryota</taxon>
        <taxon>Viridiplantae</taxon>
        <taxon>Streptophyta</taxon>
        <taxon>Embryophyta</taxon>
        <taxon>Tracheophyta</taxon>
        <taxon>Spermatophyta</taxon>
        <taxon>Magnoliopsida</taxon>
        <taxon>eudicotyledons</taxon>
        <taxon>Gunneridae</taxon>
        <taxon>Pentapetalae</taxon>
        <taxon>asterids</taxon>
        <taxon>campanulids</taxon>
        <taxon>Asterales</taxon>
        <taxon>Asteraceae</taxon>
        <taxon>Asteroideae</taxon>
        <taxon>Heliantheae alliance</taxon>
        <taxon>Heliantheae</taxon>
        <taxon>Ambrosia</taxon>
    </lineage>
</organism>
<evidence type="ECO:0000259" key="3">
    <source>
        <dbReference type="Pfam" id="PF00009"/>
    </source>
</evidence>
<proteinExistence type="predicted"/>
<keyword evidence="1" id="KW-0547">Nucleotide-binding</keyword>
<dbReference type="EMBL" id="JAMZMK010006852">
    <property type="protein sequence ID" value="KAI7747050.1"/>
    <property type="molecule type" value="Genomic_DNA"/>
</dbReference>
<keyword evidence="5" id="KW-1185">Reference proteome</keyword>
<feature type="domain" description="Tr-type G" evidence="3">
    <location>
        <begin position="36"/>
        <end position="131"/>
    </location>
</feature>
<dbReference type="SUPFAM" id="SSF52540">
    <property type="entry name" value="P-loop containing nucleoside triphosphate hydrolases"/>
    <property type="match status" value="1"/>
</dbReference>
<reference evidence="4" key="1">
    <citation type="submission" date="2022-06" db="EMBL/GenBank/DDBJ databases">
        <title>Uncovering the hologenomic basis of an extraordinary plant invasion.</title>
        <authorList>
            <person name="Bieker V.C."/>
            <person name="Martin M.D."/>
            <person name="Gilbert T."/>
            <person name="Hodgins K."/>
            <person name="Battlay P."/>
            <person name="Petersen B."/>
            <person name="Wilson J."/>
        </authorList>
    </citation>
    <scope>NUCLEOTIDE SEQUENCE</scope>
    <source>
        <strain evidence="4">AA19_3_7</strain>
        <tissue evidence="4">Leaf</tissue>
    </source>
</reference>
<dbReference type="GO" id="GO:0005525">
    <property type="term" value="F:GTP binding"/>
    <property type="evidence" value="ECO:0007669"/>
    <property type="project" value="UniProtKB-KW"/>
</dbReference>
<dbReference type="GO" id="GO:0003924">
    <property type="term" value="F:GTPase activity"/>
    <property type="evidence" value="ECO:0007669"/>
    <property type="project" value="InterPro"/>
</dbReference>
<evidence type="ECO:0000313" key="4">
    <source>
        <dbReference type="EMBL" id="KAI7747050.1"/>
    </source>
</evidence>
<dbReference type="InterPro" id="IPR050100">
    <property type="entry name" value="TRAFAC_GTPase_members"/>
</dbReference>